<reference evidence="2 3" key="1">
    <citation type="submission" date="2015-02" db="EMBL/GenBank/DDBJ databases">
        <title>Draft genome sequences of ten Microbacterium spp. with emphasis on heavy metal contaminated environments.</title>
        <authorList>
            <person name="Corretto E."/>
        </authorList>
    </citation>
    <scope>NUCLEOTIDE SEQUENCE [LARGE SCALE GENOMIC DNA]</scope>
    <source>
        <strain evidence="2 3">BEL163</strain>
    </source>
</reference>
<accession>A0A0F0KPY8</accession>
<evidence type="ECO:0000313" key="3">
    <source>
        <dbReference type="Proteomes" id="UP000033725"/>
    </source>
</evidence>
<dbReference type="Pfam" id="PF25355">
    <property type="entry name" value="DUF7882"/>
    <property type="match status" value="1"/>
</dbReference>
<dbReference type="AlphaFoldDB" id="A0A0F0KPY8"/>
<proteinExistence type="predicted"/>
<name>A0A0F0KPY8_9MICO</name>
<comment type="caution">
    <text evidence="2">The sequence shown here is derived from an EMBL/GenBank/DDBJ whole genome shotgun (WGS) entry which is preliminary data.</text>
</comment>
<dbReference type="EMBL" id="JYIV01000027">
    <property type="protein sequence ID" value="KJL21301.1"/>
    <property type="molecule type" value="Genomic_DNA"/>
</dbReference>
<dbReference type="OrthoDB" id="5123855at2"/>
<organism evidence="2 3">
    <name type="scientific">Microbacterium oxydans</name>
    <dbReference type="NCBI Taxonomy" id="82380"/>
    <lineage>
        <taxon>Bacteria</taxon>
        <taxon>Bacillati</taxon>
        <taxon>Actinomycetota</taxon>
        <taxon>Actinomycetes</taxon>
        <taxon>Micrococcales</taxon>
        <taxon>Microbacteriaceae</taxon>
        <taxon>Microbacterium</taxon>
    </lineage>
</organism>
<feature type="domain" description="DUF7882" evidence="1">
    <location>
        <begin position="1"/>
        <end position="96"/>
    </location>
</feature>
<evidence type="ECO:0000313" key="2">
    <source>
        <dbReference type="EMBL" id="KJL21301.1"/>
    </source>
</evidence>
<dbReference type="RefSeq" id="WP_045264181.1">
    <property type="nucleotide sequence ID" value="NZ_JYIV01000027.1"/>
</dbReference>
<gene>
    <name evidence="2" type="ORF">RN51_02316</name>
</gene>
<evidence type="ECO:0000259" key="1">
    <source>
        <dbReference type="Pfam" id="PF25355"/>
    </source>
</evidence>
<dbReference type="PATRIC" id="fig|82380.10.peg.2329"/>
<dbReference type="InterPro" id="IPR057204">
    <property type="entry name" value="DUF7882"/>
</dbReference>
<dbReference type="Proteomes" id="UP000033725">
    <property type="component" value="Unassembled WGS sequence"/>
</dbReference>
<sequence length="112" mass="12179">MGKFIYEGGLKVDIEDRALNHLQLVISAKLRRGEPFAFTWKDDAGTGGGRTTVWVHSGSALVFKYFGGRQPAINRAWVDALAFAANSPTGLYLTPEPAEGTRLERDLDSAPA</sequence>
<protein>
    <recommendedName>
        <fullName evidence="1">DUF7882 domain-containing protein</fullName>
    </recommendedName>
</protein>